<dbReference type="PANTHER" id="PTHR21621">
    <property type="entry name" value="RIBOSOMAL PROTEIN S6 MODIFICATION PROTEIN"/>
    <property type="match status" value="1"/>
</dbReference>
<comment type="cofactor">
    <cofactor evidence="1">
        <name>Mn(2+)</name>
        <dbReference type="ChEBI" id="CHEBI:29035"/>
    </cofactor>
</comment>
<sequence>MHVLFIIDPLPRLKAYKDSSVAMMRGLVARGHTLSYALQGDLYAEDGKVLAAATGFSLVEGADLHGHDWWRESGERNDVPLEAFDAVVMRKDPPFDMEYVYATHLLEYGQAQGANVFNAGSAIRNHPEKLAITEFSEFAAPTLVTRDMARLKAFHARHGDVIVKPLDGMGGTGIFRLRTQEPNLNAILETLTDDGTRSIMAQRYIPEITQGDKRILIIGGVPVPYALARIPMAGETRGNLAAGGRGVAQKLSARDEQIARAIGPKLAARGLLLVGLDVIGDYVTEINVTSPTCFVEITEQTDFDVAAMFAEALERAVDRGAVA</sequence>
<dbReference type="SUPFAM" id="SSF56059">
    <property type="entry name" value="Glutathione synthetase ATP-binding domain-like"/>
    <property type="match status" value="1"/>
</dbReference>
<feature type="domain" description="ATP-grasp" evidence="11">
    <location>
        <begin position="129"/>
        <end position="314"/>
    </location>
</feature>
<dbReference type="Gene3D" id="3.30.470.20">
    <property type="entry name" value="ATP-grasp fold, B domain"/>
    <property type="match status" value="1"/>
</dbReference>
<dbReference type="EC" id="6.3.2.3" evidence="10"/>
<gene>
    <name evidence="10" type="primary">gshB</name>
    <name evidence="12" type="ORF">ODI_03850</name>
    <name evidence="13" type="ORF">ODI_R2576</name>
</gene>
<dbReference type="RefSeq" id="WP_067758551.1">
    <property type="nucleotide sequence ID" value="NZ_LT907988.1"/>
</dbReference>
<dbReference type="SUPFAM" id="SSF52440">
    <property type="entry name" value="PreATP-grasp domain"/>
    <property type="match status" value="1"/>
</dbReference>
<evidence type="ECO:0000256" key="2">
    <source>
        <dbReference type="ARBA" id="ARBA00001946"/>
    </source>
</evidence>
<dbReference type="GO" id="GO:0046872">
    <property type="term" value="F:metal ion binding"/>
    <property type="evidence" value="ECO:0007669"/>
    <property type="project" value="UniProtKB-KW"/>
</dbReference>
<dbReference type="Pfam" id="PF02951">
    <property type="entry name" value="GSH-S_N"/>
    <property type="match status" value="1"/>
</dbReference>
<organism evidence="12 14">
    <name type="scientific">Orrella dioscoreae</name>
    <dbReference type="NCBI Taxonomy" id="1851544"/>
    <lineage>
        <taxon>Bacteria</taxon>
        <taxon>Pseudomonadati</taxon>
        <taxon>Pseudomonadota</taxon>
        <taxon>Betaproteobacteria</taxon>
        <taxon>Burkholderiales</taxon>
        <taxon>Alcaligenaceae</taxon>
        <taxon>Orrella</taxon>
    </lineage>
</organism>
<dbReference type="InterPro" id="IPR004215">
    <property type="entry name" value="GSHS_N"/>
</dbReference>
<evidence type="ECO:0000256" key="5">
    <source>
        <dbReference type="ARBA" id="ARBA00022723"/>
    </source>
</evidence>
<evidence type="ECO:0000256" key="8">
    <source>
        <dbReference type="ARBA" id="ARBA00022842"/>
    </source>
</evidence>
<dbReference type="EMBL" id="LT907988">
    <property type="protein sequence ID" value="SOE50208.1"/>
    <property type="molecule type" value="Genomic_DNA"/>
</dbReference>
<accession>A0A1C3K6Y9</accession>
<evidence type="ECO:0000313" key="12">
    <source>
        <dbReference type="EMBL" id="SBT27263.1"/>
    </source>
</evidence>
<dbReference type="InterPro" id="IPR013815">
    <property type="entry name" value="ATP_grasp_subdomain_1"/>
</dbReference>
<dbReference type="GO" id="GO:0005737">
    <property type="term" value="C:cytoplasm"/>
    <property type="evidence" value="ECO:0007669"/>
    <property type="project" value="TreeGrafter"/>
</dbReference>
<dbReference type="PANTHER" id="PTHR21621:SF4">
    <property type="entry name" value="GLUTATHIONE SYNTHETASE"/>
    <property type="match status" value="1"/>
</dbReference>
<dbReference type="NCBIfam" id="NF003573">
    <property type="entry name" value="PRK05246.1"/>
    <property type="match status" value="1"/>
</dbReference>
<keyword evidence="4 10" id="KW-0317">Glutathione biosynthesis</keyword>
<dbReference type="NCBIfam" id="TIGR01380">
    <property type="entry name" value="glut_syn"/>
    <property type="match status" value="1"/>
</dbReference>
<dbReference type="HAMAP" id="MF_00162">
    <property type="entry name" value="GSH_S"/>
    <property type="match status" value="1"/>
</dbReference>
<evidence type="ECO:0000256" key="10">
    <source>
        <dbReference type="HAMAP-Rule" id="MF_00162"/>
    </source>
</evidence>
<dbReference type="Gene3D" id="3.40.50.20">
    <property type="match status" value="1"/>
</dbReference>
<comment type="catalytic activity">
    <reaction evidence="10">
        <text>gamma-L-glutamyl-L-cysteine + glycine + ATP = glutathione + ADP + phosphate + H(+)</text>
        <dbReference type="Rhea" id="RHEA:13557"/>
        <dbReference type="ChEBI" id="CHEBI:15378"/>
        <dbReference type="ChEBI" id="CHEBI:30616"/>
        <dbReference type="ChEBI" id="CHEBI:43474"/>
        <dbReference type="ChEBI" id="CHEBI:57305"/>
        <dbReference type="ChEBI" id="CHEBI:57925"/>
        <dbReference type="ChEBI" id="CHEBI:58173"/>
        <dbReference type="ChEBI" id="CHEBI:456216"/>
        <dbReference type="EC" id="6.3.2.3"/>
    </reaction>
</comment>
<keyword evidence="3 10" id="KW-0436">Ligase</keyword>
<dbReference type="OrthoDB" id="9785415at2"/>
<comment type="cofactor">
    <cofactor evidence="2">
        <name>Mg(2+)</name>
        <dbReference type="ChEBI" id="CHEBI:18420"/>
    </cofactor>
</comment>
<comment type="similarity">
    <text evidence="10">Belongs to the prokaryotic GSH synthase family.</text>
</comment>
<evidence type="ECO:0000256" key="6">
    <source>
        <dbReference type="ARBA" id="ARBA00022741"/>
    </source>
</evidence>
<keyword evidence="8" id="KW-0460">Magnesium</keyword>
<dbReference type="Proteomes" id="UP000078558">
    <property type="component" value="Chromosome I"/>
</dbReference>
<dbReference type="EMBL" id="FLRC01000053">
    <property type="protein sequence ID" value="SBT27263.1"/>
    <property type="molecule type" value="Genomic_DNA"/>
</dbReference>
<protein>
    <recommendedName>
        <fullName evidence="10">Glutathione synthetase</fullName>
        <ecNumber evidence="10">6.3.2.3</ecNumber>
    </recommendedName>
    <alternativeName>
        <fullName evidence="10">GSH synthetase</fullName>
        <shortName evidence="10">GSH-S</shortName>
        <shortName evidence="10">GSHase</shortName>
    </alternativeName>
    <alternativeName>
        <fullName evidence="10">Glutathione synthase</fullName>
    </alternativeName>
</protein>
<reference evidence="13 14" key="2">
    <citation type="submission" date="2017-08" db="EMBL/GenBank/DDBJ databases">
        <authorList>
            <person name="de Groot N.N."/>
        </authorList>
    </citation>
    <scope>NUCLEOTIDE SEQUENCE [LARGE SCALE GENOMIC DNA]</scope>
    <source>
        <strain evidence="13">Orrdi1</strain>
    </source>
</reference>
<dbReference type="GO" id="GO:0005524">
    <property type="term" value="F:ATP binding"/>
    <property type="evidence" value="ECO:0007669"/>
    <property type="project" value="UniProtKB-UniRule"/>
</dbReference>
<keyword evidence="9" id="KW-0464">Manganese</keyword>
<dbReference type="InterPro" id="IPR016185">
    <property type="entry name" value="PreATP-grasp_dom_sf"/>
</dbReference>
<evidence type="ECO:0000256" key="3">
    <source>
        <dbReference type="ARBA" id="ARBA00022598"/>
    </source>
</evidence>
<dbReference type="KEGG" id="odi:ODI_R2576"/>
<reference evidence="12 14" key="1">
    <citation type="submission" date="2016-06" db="EMBL/GenBank/DDBJ databases">
        <authorList>
            <person name="Kjaerup R.B."/>
            <person name="Dalgaard T.S."/>
            <person name="Juul-Madsen H.R."/>
        </authorList>
    </citation>
    <scope>NUCLEOTIDE SEQUENCE [LARGE SCALE GENOMIC DNA]</scope>
    <source>
        <strain evidence="12">Orrdi1</strain>
    </source>
</reference>
<dbReference type="InterPro" id="IPR011761">
    <property type="entry name" value="ATP-grasp"/>
</dbReference>
<evidence type="ECO:0000256" key="7">
    <source>
        <dbReference type="ARBA" id="ARBA00022840"/>
    </source>
</evidence>
<keyword evidence="6 10" id="KW-0547">Nucleotide-binding</keyword>
<dbReference type="Gene3D" id="3.30.1490.20">
    <property type="entry name" value="ATP-grasp fold, A domain"/>
    <property type="match status" value="1"/>
</dbReference>
<dbReference type="STRING" id="1851544.ODI_03850"/>
<dbReference type="GO" id="GO:0004363">
    <property type="term" value="F:glutathione synthase activity"/>
    <property type="evidence" value="ECO:0007669"/>
    <property type="project" value="UniProtKB-UniRule"/>
</dbReference>
<evidence type="ECO:0000259" key="11">
    <source>
        <dbReference type="PROSITE" id="PS50975"/>
    </source>
</evidence>
<dbReference type="Pfam" id="PF02955">
    <property type="entry name" value="GSH-S_ATP"/>
    <property type="match status" value="1"/>
</dbReference>
<proteinExistence type="inferred from homology"/>
<dbReference type="InterPro" id="IPR004218">
    <property type="entry name" value="GSHS_ATP-bd"/>
</dbReference>
<comment type="pathway">
    <text evidence="10">Sulfur metabolism; glutathione biosynthesis; glutathione from L-cysteine and L-glutamate: step 2/2.</text>
</comment>
<evidence type="ECO:0000256" key="4">
    <source>
        <dbReference type="ARBA" id="ARBA00022684"/>
    </source>
</evidence>
<dbReference type="AlphaFoldDB" id="A0A1C3K6Y9"/>
<keyword evidence="5" id="KW-0479">Metal-binding</keyword>
<dbReference type="PROSITE" id="PS50975">
    <property type="entry name" value="ATP_GRASP"/>
    <property type="match status" value="1"/>
</dbReference>
<dbReference type="InterPro" id="IPR006284">
    <property type="entry name" value="Glut_synth_pro"/>
</dbReference>
<dbReference type="FunFam" id="3.30.1490.20:FF:000009">
    <property type="entry name" value="Glutathione synthetase"/>
    <property type="match status" value="1"/>
</dbReference>
<evidence type="ECO:0000256" key="1">
    <source>
        <dbReference type="ARBA" id="ARBA00001936"/>
    </source>
</evidence>
<evidence type="ECO:0000313" key="14">
    <source>
        <dbReference type="Proteomes" id="UP000078558"/>
    </source>
</evidence>
<keyword evidence="14" id="KW-1185">Reference proteome</keyword>
<dbReference type="UniPathway" id="UPA00142">
    <property type="reaction ID" value="UER00210"/>
</dbReference>
<evidence type="ECO:0000256" key="9">
    <source>
        <dbReference type="ARBA" id="ARBA00023211"/>
    </source>
</evidence>
<evidence type="ECO:0000313" key="13">
    <source>
        <dbReference type="EMBL" id="SOE50208.1"/>
    </source>
</evidence>
<keyword evidence="7 10" id="KW-0067">ATP-binding</keyword>
<name>A0A1C3K6Y9_9BURK</name>